<dbReference type="EMBL" id="VBOZ01000034">
    <property type="protein sequence ID" value="TMQ62962.1"/>
    <property type="molecule type" value="Genomic_DNA"/>
</dbReference>
<name>A0A538TH57_UNCEI</name>
<proteinExistence type="predicted"/>
<evidence type="ECO:0000313" key="2">
    <source>
        <dbReference type="Proteomes" id="UP000317691"/>
    </source>
</evidence>
<reference evidence="1 2" key="1">
    <citation type="journal article" date="2019" name="Nat. Microbiol.">
        <title>Mediterranean grassland soil C-N compound turnover is dependent on rainfall and depth, and is mediated by genomically divergent microorganisms.</title>
        <authorList>
            <person name="Diamond S."/>
            <person name="Andeer P.F."/>
            <person name="Li Z."/>
            <person name="Crits-Christoph A."/>
            <person name="Burstein D."/>
            <person name="Anantharaman K."/>
            <person name="Lane K.R."/>
            <person name="Thomas B.C."/>
            <person name="Pan C."/>
            <person name="Northen T.R."/>
            <person name="Banfield J.F."/>
        </authorList>
    </citation>
    <scope>NUCLEOTIDE SEQUENCE [LARGE SCALE GENOMIC DNA]</scope>
    <source>
        <strain evidence="1">WS_9</strain>
    </source>
</reference>
<dbReference type="AlphaFoldDB" id="A0A538TH57"/>
<dbReference type="Proteomes" id="UP000317691">
    <property type="component" value="Unassembled WGS sequence"/>
</dbReference>
<sequence length="756" mass="81133">MKRFGVGALAPRALLLLLALGATQLIGCSKNSVKPSAIATDPETVLTLAPIENDTTSFRVHFYWNGYDRDGTVVRYHFAVDADTAQAIPDWRTTTSKDTTFLFLVDPILEIRRHAFMVSAVDDKGRYDKTPARRFFSAKSIPPTSQIEKGPSAYNPLVGPNFTFGWSGIDPDGSETGGSAPVDSFEYLLLQVGAVADTAIPPTHDPLPFYTQDRYVNLVNTATGRALPPPYDDWKWVGIRGLQNRFRSAIPGDYVFAERAVDLSGATEKNLQFARNIRHFTVSTQNPGPVLTVCSSVLVHCLPSASGPVDFPRMALQIFEGETISFSWNATADAYGGEIVGYTYALDDTTTFPGLDLLRTGATLSPSQLAPGTHSLYVRAVDDGGLVTNAAITIRIVHPAFKDPAAERSILYVDDSLSPGNTATRVGSYPSDQEETDWWTLSVLTTLGVPITEWDTYLRGLATYEGRQPPEPNDLASYTTVVWNVDMNNGIATPTGLWKTLVGGTYSALAGYLRAGGTVILTGFSIPSNTCDPRTTLTSHASRGICLAFDPASPNFNETAYNLSYFPRIFMGVDGALANAEALRTLGARDFIAAYPTAAGIAAGYDTAQVDRGPLGSGAKWITYPGSGDPNTNSSPGLGQVDGLVMASNFGCELNPAAVFRPENPSQPIAEVIYTYHGANIGTNEEGGPSPREGKVVGIQTQAHGPGSTGPGSFDPNGSLGRMVHFTFPLYFLRDADALRIVQRAFAYVNASPTLP</sequence>
<organism evidence="1 2">
    <name type="scientific">Eiseniibacteriota bacterium</name>
    <dbReference type="NCBI Taxonomy" id="2212470"/>
    <lineage>
        <taxon>Bacteria</taxon>
        <taxon>Candidatus Eiseniibacteriota</taxon>
    </lineage>
</organism>
<gene>
    <name evidence="1" type="ORF">E6K79_11140</name>
</gene>
<protein>
    <submittedName>
        <fullName evidence="1">Uncharacterized protein</fullName>
    </submittedName>
</protein>
<comment type="caution">
    <text evidence="1">The sequence shown here is derived from an EMBL/GenBank/DDBJ whole genome shotgun (WGS) entry which is preliminary data.</text>
</comment>
<evidence type="ECO:0000313" key="1">
    <source>
        <dbReference type="EMBL" id="TMQ62962.1"/>
    </source>
</evidence>
<accession>A0A538TH57</accession>